<dbReference type="InterPro" id="IPR048254">
    <property type="entry name" value="CDP_ALCOHOL_P_TRANSF_CS"/>
</dbReference>
<keyword evidence="5 12" id="KW-0812">Transmembrane</keyword>
<evidence type="ECO:0000313" key="13">
    <source>
        <dbReference type="EMBL" id="PRP66970.1"/>
    </source>
</evidence>
<evidence type="ECO:0000256" key="7">
    <source>
        <dbReference type="ARBA" id="ARBA00023098"/>
    </source>
</evidence>
<dbReference type="AlphaFoldDB" id="A0A2S9WU17"/>
<evidence type="ECO:0000313" key="14">
    <source>
        <dbReference type="Proteomes" id="UP000239532"/>
    </source>
</evidence>
<keyword evidence="14" id="KW-1185">Reference proteome</keyword>
<proteinExistence type="inferred from homology"/>
<feature type="transmembrane region" description="Helical" evidence="12">
    <location>
        <begin position="34"/>
        <end position="53"/>
    </location>
</feature>
<evidence type="ECO:0000256" key="6">
    <source>
        <dbReference type="ARBA" id="ARBA00022989"/>
    </source>
</evidence>
<dbReference type="InterPro" id="IPR000462">
    <property type="entry name" value="CDP-OH_P_trans"/>
</dbReference>
<keyword evidence="8 12" id="KW-0472">Membrane</keyword>
<gene>
    <name evidence="13" type="ORF">BST86_07590</name>
</gene>
<dbReference type="EMBL" id="MQUC01000003">
    <property type="protein sequence ID" value="PRP66970.1"/>
    <property type="molecule type" value="Genomic_DNA"/>
</dbReference>
<dbReference type="PROSITE" id="PS51257">
    <property type="entry name" value="PROKAR_LIPOPROTEIN"/>
    <property type="match status" value="1"/>
</dbReference>
<evidence type="ECO:0000256" key="2">
    <source>
        <dbReference type="ARBA" id="ARBA00010441"/>
    </source>
</evidence>
<dbReference type="Gene3D" id="1.20.120.1760">
    <property type="match status" value="1"/>
</dbReference>
<dbReference type="PROSITE" id="PS00379">
    <property type="entry name" value="CDP_ALCOHOL_P_TRANSF"/>
    <property type="match status" value="1"/>
</dbReference>
<keyword evidence="4 11" id="KW-0808">Transferase</keyword>
<feature type="transmembrane region" description="Helical" evidence="12">
    <location>
        <begin position="212"/>
        <end position="240"/>
    </location>
</feature>
<sequence length="254" mass="27687">MKQWIPNIITLLNLLCGCIAAVFALNDDLITAGILVAAGIFFDFFDGLAARMLKVSSELGGQLDSMADLVTSGLVPGIAMYQMLNDSLGVNLFEDSLSFQTATGDYAIAHPFLPLIGFLITAASALRLARFNLDTRQTDSFIGVPTPANAILIISLAIIVQSTHVDWIYGLLSNPYILTGIILLSCYLLNAELPLFALKFKNFGFKGNEMRWIFLLICLVLIATLQLYAVPCIIVLYIAMSLLNNTILDKKSKA</sequence>
<organism evidence="13 14">
    <name type="scientific">Nonlabens agnitus</name>
    <dbReference type="NCBI Taxonomy" id="870484"/>
    <lineage>
        <taxon>Bacteria</taxon>
        <taxon>Pseudomonadati</taxon>
        <taxon>Bacteroidota</taxon>
        <taxon>Flavobacteriia</taxon>
        <taxon>Flavobacteriales</taxon>
        <taxon>Flavobacteriaceae</taxon>
        <taxon>Nonlabens</taxon>
    </lineage>
</organism>
<dbReference type="PANTHER" id="PTHR14269">
    <property type="entry name" value="CDP-DIACYLGLYCEROL--GLYCEROL-3-PHOSPHATE 3-PHOSPHATIDYLTRANSFERASE-RELATED"/>
    <property type="match status" value="1"/>
</dbReference>
<keyword evidence="10" id="KW-1208">Phospholipid metabolism</keyword>
<dbReference type="InterPro" id="IPR043130">
    <property type="entry name" value="CDP-OH_PTrfase_TM_dom"/>
</dbReference>
<feature type="transmembrane region" description="Helical" evidence="12">
    <location>
        <begin position="108"/>
        <end position="129"/>
    </location>
</feature>
<evidence type="ECO:0000256" key="3">
    <source>
        <dbReference type="ARBA" id="ARBA00022516"/>
    </source>
</evidence>
<feature type="transmembrane region" description="Helical" evidence="12">
    <location>
        <begin position="167"/>
        <end position="191"/>
    </location>
</feature>
<keyword evidence="3" id="KW-0444">Lipid biosynthesis</keyword>
<comment type="caution">
    <text evidence="13">The sequence shown here is derived from an EMBL/GenBank/DDBJ whole genome shotgun (WGS) entry which is preliminary data.</text>
</comment>
<dbReference type="OrthoDB" id="9777147at2"/>
<keyword evidence="6 12" id="KW-1133">Transmembrane helix</keyword>
<feature type="transmembrane region" description="Helical" evidence="12">
    <location>
        <begin position="141"/>
        <end position="161"/>
    </location>
</feature>
<dbReference type="InterPro" id="IPR050324">
    <property type="entry name" value="CDP-alcohol_PTase-I"/>
</dbReference>
<dbReference type="GO" id="GO:0008654">
    <property type="term" value="P:phospholipid biosynthetic process"/>
    <property type="evidence" value="ECO:0007669"/>
    <property type="project" value="UniProtKB-KW"/>
</dbReference>
<evidence type="ECO:0000256" key="4">
    <source>
        <dbReference type="ARBA" id="ARBA00022679"/>
    </source>
</evidence>
<evidence type="ECO:0000256" key="10">
    <source>
        <dbReference type="ARBA" id="ARBA00023264"/>
    </source>
</evidence>
<accession>A0A2S9WU17</accession>
<reference evidence="13 14" key="1">
    <citation type="submission" date="2016-11" db="EMBL/GenBank/DDBJ databases">
        <title>Trade-off between light-utilization and light-protection in marine flavobacteria.</title>
        <authorList>
            <person name="Kumagai Y."/>
        </authorList>
    </citation>
    <scope>NUCLEOTIDE SEQUENCE [LARGE SCALE GENOMIC DNA]</scope>
    <source>
        <strain evidence="13 14">JCM 17109</strain>
    </source>
</reference>
<dbReference type="RefSeq" id="WP_105982750.1">
    <property type="nucleotide sequence ID" value="NZ_MQUC01000003.1"/>
</dbReference>
<dbReference type="Pfam" id="PF01066">
    <property type="entry name" value="CDP-OH_P_transf"/>
    <property type="match status" value="1"/>
</dbReference>
<protein>
    <submittedName>
        <fullName evidence="13">Phosphatidylserine synthase</fullName>
    </submittedName>
</protein>
<evidence type="ECO:0000256" key="9">
    <source>
        <dbReference type="ARBA" id="ARBA00023209"/>
    </source>
</evidence>
<evidence type="ECO:0000256" key="11">
    <source>
        <dbReference type="RuleBase" id="RU003750"/>
    </source>
</evidence>
<name>A0A2S9WU17_9FLAO</name>
<dbReference type="GO" id="GO:0016020">
    <property type="term" value="C:membrane"/>
    <property type="evidence" value="ECO:0007669"/>
    <property type="project" value="UniProtKB-SubCell"/>
</dbReference>
<keyword evidence="9" id="KW-0594">Phospholipid biosynthesis</keyword>
<evidence type="ECO:0000256" key="12">
    <source>
        <dbReference type="SAM" id="Phobius"/>
    </source>
</evidence>
<dbReference type="PANTHER" id="PTHR14269:SF61">
    <property type="entry name" value="CDP-DIACYLGLYCEROL--SERINE O-PHOSPHATIDYLTRANSFERASE"/>
    <property type="match status" value="1"/>
</dbReference>
<comment type="similarity">
    <text evidence="2 11">Belongs to the CDP-alcohol phosphatidyltransferase class-I family.</text>
</comment>
<evidence type="ECO:0000256" key="8">
    <source>
        <dbReference type="ARBA" id="ARBA00023136"/>
    </source>
</evidence>
<dbReference type="Proteomes" id="UP000239532">
    <property type="component" value="Unassembled WGS sequence"/>
</dbReference>
<evidence type="ECO:0000256" key="5">
    <source>
        <dbReference type="ARBA" id="ARBA00022692"/>
    </source>
</evidence>
<dbReference type="GO" id="GO:0016780">
    <property type="term" value="F:phosphotransferase activity, for other substituted phosphate groups"/>
    <property type="evidence" value="ECO:0007669"/>
    <property type="project" value="InterPro"/>
</dbReference>
<evidence type="ECO:0000256" key="1">
    <source>
        <dbReference type="ARBA" id="ARBA00004141"/>
    </source>
</evidence>
<keyword evidence="7" id="KW-0443">Lipid metabolism</keyword>
<comment type="subcellular location">
    <subcellularLocation>
        <location evidence="1">Membrane</location>
        <topology evidence="1">Multi-pass membrane protein</topology>
    </subcellularLocation>
</comment>